<dbReference type="AlphaFoldDB" id="A0AAE1VR91"/>
<evidence type="ECO:0000313" key="2">
    <source>
        <dbReference type="Proteomes" id="UP001291623"/>
    </source>
</evidence>
<sequence length="165" mass="18595">MMELDVRLSCQILEDKPDLSRWSLKYKAFGHGLLEICSLPQTRRSTGDLWRAFLTGELCDFPPKLTVSYEVPQLLVPVASALKPFLENLLARGLERFATFAKAVVRLFEAGKYAQDMLSHMLGKNSKFQGKEALQYPLALWRANGSSSCMQSYYGLTDHLLPGHP</sequence>
<organism evidence="1 2">
    <name type="scientific">Anisodus tanguticus</name>
    <dbReference type="NCBI Taxonomy" id="243964"/>
    <lineage>
        <taxon>Eukaryota</taxon>
        <taxon>Viridiplantae</taxon>
        <taxon>Streptophyta</taxon>
        <taxon>Embryophyta</taxon>
        <taxon>Tracheophyta</taxon>
        <taxon>Spermatophyta</taxon>
        <taxon>Magnoliopsida</taxon>
        <taxon>eudicotyledons</taxon>
        <taxon>Gunneridae</taxon>
        <taxon>Pentapetalae</taxon>
        <taxon>asterids</taxon>
        <taxon>lamiids</taxon>
        <taxon>Solanales</taxon>
        <taxon>Solanaceae</taxon>
        <taxon>Solanoideae</taxon>
        <taxon>Hyoscyameae</taxon>
        <taxon>Anisodus</taxon>
    </lineage>
</organism>
<dbReference type="EMBL" id="JAVYJV010000001">
    <property type="protein sequence ID" value="KAK4379808.1"/>
    <property type="molecule type" value="Genomic_DNA"/>
</dbReference>
<name>A0AAE1VR91_9SOLA</name>
<evidence type="ECO:0000313" key="1">
    <source>
        <dbReference type="EMBL" id="KAK4379808.1"/>
    </source>
</evidence>
<reference evidence="1" key="1">
    <citation type="submission" date="2023-12" db="EMBL/GenBank/DDBJ databases">
        <title>Genome assembly of Anisodus tanguticus.</title>
        <authorList>
            <person name="Wang Y.-J."/>
        </authorList>
    </citation>
    <scope>NUCLEOTIDE SEQUENCE</scope>
    <source>
        <strain evidence="1">KB-2021</strain>
        <tissue evidence="1">Leaf</tissue>
    </source>
</reference>
<dbReference type="InterPro" id="IPR047137">
    <property type="entry name" value="ORF3"/>
</dbReference>
<gene>
    <name evidence="1" type="ORF">RND71_001670</name>
</gene>
<keyword evidence="2" id="KW-1185">Reference proteome</keyword>
<proteinExistence type="predicted"/>
<accession>A0AAE1VR91</accession>
<dbReference type="PANTHER" id="PTHR33824:SF7">
    <property type="entry name" value="POLYKETIDE CYCLASE_DEHYDRASE AND LIPID TRANSPORT SUPERFAMILY PROTEIN"/>
    <property type="match status" value="1"/>
</dbReference>
<dbReference type="Proteomes" id="UP001291623">
    <property type="component" value="Unassembled WGS sequence"/>
</dbReference>
<dbReference type="PANTHER" id="PTHR33824">
    <property type="entry name" value="POLYKETIDE CYCLASE/DEHYDRASE AND LIPID TRANSPORT SUPERFAMILY PROTEIN"/>
    <property type="match status" value="1"/>
</dbReference>
<protein>
    <submittedName>
        <fullName evidence="1">Uncharacterized protein</fullName>
    </submittedName>
</protein>
<comment type="caution">
    <text evidence="1">The sequence shown here is derived from an EMBL/GenBank/DDBJ whole genome shotgun (WGS) entry which is preliminary data.</text>
</comment>